<reference evidence="3 4" key="1">
    <citation type="submission" date="2007-07" db="EMBL/GenBank/DDBJ databases">
        <title>Complete sequence of Fervidobacterium nodosum Rt17-B1.</title>
        <authorList>
            <consortium name="US DOE Joint Genome Institute"/>
            <person name="Copeland A."/>
            <person name="Lucas S."/>
            <person name="Lapidus A."/>
            <person name="Barry K."/>
            <person name="Glavina del Rio T."/>
            <person name="Dalin E."/>
            <person name="Tice H."/>
            <person name="Pitluck S."/>
            <person name="Saunders E."/>
            <person name="Brettin T."/>
            <person name="Bruce D."/>
            <person name="Detter J.C."/>
            <person name="Han C."/>
            <person name="Schmutz J."/>
            <person name="Larimer F."/>
            <person name="Land M."/>
            <person name="Hauser L."/>
            <person name="Kyrpides N."/>
            <person name="Mikhailova N."/>
            <person name="Nelson K."/>
            <person name="Gogarten J.P."/>
            <person name="Noll K."/>
            <person name="Richardson P."/>
        </authorList>
    </citation>
    <scope>NUCLEOTIDE SEQUENCE [LARGE SCALE GENOMIC DNA]</scope>
    <source>
        <strain evidence="4">ATCC 35602 / DSM 5306 / Rt17-B1</strain>
    </source>
</reference>
<dbReference type="eggNOG" id="COG0438">
    <property type="taxonomic scope" value="Bacteria"/>
</dbReference>
<dbReference type="Proteomes" id="UP000002415">
    <property type="component" value="Chromosome"/>
</dbReference>
<accession>A7HKJ0</accession>
<dbReference type="Pfam" id="PF13439">
    <property type="entry name" value="Glyco_transf_4"/>
    <property type="match status" value="1"/>
</dbReference>
<name>A7HKJ0_FERNB</name>
<dbReference type="AlphaFoldDB" id="A7HKJ0"/>
<reference evidence="3 4" key="2">
    <citation type="journal article" date="2009" name="Proc. Natl. Acad. Sci. U.S.A.">
        <title>On the chimeric nature, thermophilic origin, and phylogenetic placement of the Thermotogales.</title>
        <authorList>
            <person name="Zhaxybayeva O."/>
            <person name="Swithers K.S."/>
            <person name="Lapierre P."/>
            <person name="Fournier G.P."/>
            <person name="Bickhart D.M."/>
            <person name="DeBoy R.T."/>
            <person name="Nelson K.E."/>
            <person name="Nesbo C.L."/>
            <person name="Doolittle W.F."/>
            <person name="Gogarten J.P."/>
            <person name="Noll K.M."/>
        </authorList>
    </citation>
    <scope>NUCLEOTIDE SEQUENCE [LARGE SCALE GENOMIC DNA]</scope>
    <source>
        <strain evidence="4">ATCC 35602 / DSM 5306 / Rt17-B1</strain>
    </source>
</reference>
<dbReference type="PANTHER" id="PTHR12526:SF630">
    <property type="entry name" value="GLYCOSYLTRANSFERASE"/>
    <property type="match status" value="1"/>
</dbReference>
<dbReference type="SUPFAM" id="SSF53756">
    <property type="entry name" value="UDP-Glycosyltransferase/glycogen phosphorylase"/>
    <property type="match status" value="1"/>
</dbReference>
<evidence type="ECO:0000313" key="3">
    <source>
        <dbReference type="EMBL" id="ABS60423.1"/>
    </source>
</evidence>
<dbReference type="Pfam" id="PF00534">
    <property type="entry name" value="Glycos_transf_1"/>
    <property type="match status" value="1"/>
</dbReference>
<dbReference type="InterPro" id="IPR028098">
    <property type="entry name" value="Glyco_trans_4-like_N"/>
</dbReference>
<dbReference type="InterPro" id="IPR001296">
    <property type="entry name" value="Glyco_trans_1"/>
</dbReference>
<dbReference type="CAZy" id="GT4">
    <property type="family name" value="Glycosyltransferase Family 4"/>
</dbReference>
<dbReference type="STRING" id="381764.Fnod_0561"/>
<keyword evidence="4" id="KW-1185">Reference proteome</keyword>
<dbReference type="EMBL" id="CP000771">
    <property type="protein sequence ID" value="ABS60423.1"/>
    <property type="molecule type" value="Genomic_DNA"/>
</dbReference>
<dbReference type="OrthoDB" id="9806653at2"/>
<dbReference type="CDD" id="cd03808">
    <property type="entry name" value="GT4_CapM-like"/>
    <property type="match status" value="1"/>
</dbReference>
<proteinExistence type="predicted"/>
<evidence type="ECO:0000259" key="2">
    <source>
        <dbReference type="Pfam" id="PF13439"/>
    </source>
</evidence>
<evidence type="ECO:0000259" key="1">
    <source>
        <dbReference type="Pfam" id="PF00534"/>
    </source>
</evidence>
<feature type="domain" description="Glycosyl transferase family 1" evidence="1">
    <location>
        <begin position="190"/>
        <end position="347"/>
    </location>
</feature>
<dbReference type="GO" id="GO:0016757">
    <property type="term" value="F:glycosyltransferase activity"/>
    <property type="evidence" value="ECO:0007669"/>
    <property type="project" value="InterPro"/>
</dbReference>
<dbReference type="RefSeq" id="WP_011993742.1">
    <property type="nucleotide sequence ID" value="NC_009718.1"/>
</dbReference>
<dbReference type="KEGG" id="fno:Fnod_0561"/>
<dbReference type="Gene3D" id="3.40.50.2000">
    <property type="entry name" value="Glycogen Phosphorylase B"/>
    <property type="match status" value="2"/>
</dbReference>
<evidence type="ECO:0000313" key="4">
    <source>
        <dbReference type="Proteomes" id="UP000002415"/>
    </source>
</evidence>
<feature type="domain" description="Glycosyltransferase subfamily 4-like N-terminal" evidence="2">
    <location>
        <begin position="16"/>
        <end position="181"/>
    </location>
</feature>
<protein>
    <submittedName>
        <fullName evidence="3">Glycosyl transferase group 1</fullName>
    </submittedName>
</protein>
<dbReference type="HOGENOM" id="CLU_009583_0_3_0"/>
<sequence>MKKRVLHIITRSDWTGVQKILYNIVYGLKNNYSDQFEVEVAAGKENGMLFEELEKIGVKYYVLENLVREISPIKDLKAYFEIKKLIKKGNYDIVHIHSSKAGILGRIAAKKCGVKKVIYTYHGFWGIEQYNGLKKKLLILAERIAAKYSDNLVFLGNKEKQKAEKYKIGKPHQYVIIPNAILPIENVQKGKLRKELNIPDNIKIIGNVARLDKPKNPMRFLEIAEKVLKEREDVVFVWVGGNIVEEDDYANLIKKYIDENPILKDKVKILGFREDAIELMADFDVFLLTSNEEGFGLVILEAMSLGKIVVSTKCGGPEDIIQDKINGFLVDFDNDKIAQTIFFILDNLEQICKNIFSKAVERAKEFEYEKFLVKHKELYLTS</sequence>
<gene>
    <name evidence="3" type="ordered locus">Fnod_0561</name>
</gene>
<organism evidence="3 4">
    <name type="scientific">Fervidobacterium nodosum (strain ATCC 35602 / DSM 5306 / Rt17-B1)</name>
    <dbReference type="NCBI Taxonomy" id="381764"/>
    <lineage>
        <taxon>Bacteria</taxon>
        <taxon>Thermotogati</taxon>
        <taxon>Thermotogota</taxon>
        <taxon>Thermotogae</taxon>
        <taxon>Thermotogales</taxon>
        <taxon>Fervidobacteriaceae</taxon>
        <taxon>Fervidobacterium</taxon>
    </lineage>
</organism>
<dbReference type="PANTHER" id="PTHR12526">
    <property type="entry name" value="GLYCOSYLTRANSFERASE"/>
    <property type="match status" value="1"/>
</dbReference>
<keyword evidence="3" id="KW-0808">Transferase</keyword>